<keyword evidence="2" id="KW-1185">Reference proteome</keyword>
<organism evidence="1 2">
    <name type="scientific">Haloarcula rubra</name>
    <dbReference type="NCBI Taxonomy" id="2487747"/>
    <lineage>
        <taxon>Archaea</taxon>
        <taxon>Methanobacteriati</taxon>
        <taxon>Methanobacteriota</taxon>
        <taxon>Stenosarchaea group</taxon>
        <taxon>Halobacteria</taxon>
        <taxon>Halobacteriales</taxon>
        <taxon>Haloarculaceae</taxon>
        <taxon>Haloarcula</taxon>
    </lineage>
</organism>
<protein>
    <submittedName>
        <fullName evidence="1">Zinc ribbon-containing protein</fullName>
    </submittedName>
</protein>
<evidence type="ECO:0000313" key="1">
    <source>
        <dbReference type="EMBL" id="MBX0324140.1"/>
    </source>
</evidence>
<reference evidence="1 2" key="1">
    <citation type="submission" date="2021-06" db="EMBL/GenBank/DDBJ databases">
        <title>Halomicroarcula sp. a new haloarchaeum isolated from saline soil.</title>
        <authorList>
            <person name="Duran-Viseras A."/>
            <person name="Sanchez-Porro C."/>
            <person name="Ventosa A."/>
        </authorList>
    </citation>
    <scope>NUCLEOTIDE SEQUENCE [LARGE SCALE GENOMIC DNA]</scope>
    <source>
        <strain evidence="1 2">F13</strain>
    </source>
</reference>
<evidence type="ECO:0000313" key="2">
    <source>
        <dbReference type="Proteomes" id="UP001430377"/>
    </source>
</evidence>
<dbReference type="Proteomes" id="UP001430377">
    <property type="component" value="Unassembled WGS sequence"/>
</dbReference>
<accession>A0AAW4PUC4</accession>
<dbReference type="RefSeq" id="WP_220619102.1">
    <property type="nucleotide sequence ID" value="NZ_RKLR01000005.1"/>
</dbReference>
<gene>
    <name evidence="1" type="ORF">EGH21_13970</name>
</gene>
<proteinExistence type="predicted"/>
<dbReference type="AlphaFoldDB" id="A0AAW4PUC4"/>
<sequence>MVQRESSATGRKVLVCRKCEYTTEVLRPSCPECGGDMIAAAREE</sequence>
<dbReference type="EMBL" id="RKLR01000005">
    <property type="protein sequence ID" value="MBX0324140.1"/>
    <property type="molecule type" value="Genomic_DNA"/>
</dbReference>
<comment type="caution">
    <text evidence="1">The sequence shown here is derived from an EMBL/GenBank/DDBJ whole genome shotgun (WGS) entry which is preliminary data.</text>
</comment>
<name>A0AAW4PUC4_9EURY</name>